<keyword evidence="2" id="KW-1185">Reference proteome</keyword>
<sequence>MAGRCTENLMQALSLRPVMAYPKHHLLEQFQRATLVRARGGPSPKFVFQQAEAARAAAGVNETRPAIGQNESVL</sequence>
<evidence type="ECO:0000313" key="2">
    <source>
        <dbReference type="Proteomes" id="UP000250321"/>
    </source>
</evidence>
<evidence type="ECO:0000313" key="1">
    <source>
        <dbReference type="EMBL" id="PQQ01332.1"/>
    </source>
</evidence>
<name>A0A314Y2V4_PRUYE</name>
<comment type="caution">
    <text evidence="1">The sequence shown here is derived from an EMBL/GenBank/DDBJ whole genome shotgun (WGS) entry which is preliminary data.</text>
</comment>
<dbReference type="Proteomes" id="UP000250321">
    <property type="component" value="Unassembled WGS sequence"/>
</dbReference>
<proteinExistence type="predicted"/>
<reference evidence="1 2" key="1">
    <citation type="submission" date="2018-02" db="EMBL/GenBank/DDBJ databases">
        <title>Draft genome of wild Prunus yedoensis var. nudiflora.</title>
        <authorList>
            <person name="Baek S."/>
            <person name="Kim J.-H."/>
            <person name="Choi K."/>
            <person name="Kim G.-B."/>
            <person name="Cho A."/>
            <person name="Jang H."/>
            <person name="Shin C.-H."/>
            <person name="Yu H.-J."/>
            <person name="Mun J.-H."/>
        </authorList>
    </citation>
    <scope>NUCLEOTIDE SEQUENCE [LARGE SCALE GENOMIC DNA]</scope>
    <source>
        <strain evidence="2">cv. Jeju island</strain>
        <tissue evidence="1">Leaf</tissue>
    </source>
</reference>
<accession>A0A314Y2V4</accession>
<dbReference type="AlphaFoldDB" id="A0A314Y2V4"/>
<organism evidence="1 2">
    <name type="scientific">Prunus yedoensis var. nudiflora</name>
    <dbReference type="NCBI Taxonomy" id="2094558"/>
    <lineage>
        <taxon>Eukaryota</taxon>
        <taxon>Viridiplantae</taxon>
        <taxon>Streptophyta</taxon>
        <taxon>Embryophyta</taxon>
        <taxon>Tracheophyta</taxon>
        <taxon>Spermatophyta</taxon>
        <taxon>Magnoliopsida</taxon>
        <taxon>eudicotyledons</taxon>
        <taxon>Gunneridae</taxon>
        <taxon>Pentapetalae</taxon>
        <taxon>rosids</taxon>
        <taxon>fabids</taxon>
        <taxon>Rosales</taxon>
        <taxon>Rosaceae</taxon>
        <taxon>Amygdaloideae</taxon>
        <taxon>Amygdaleae</taxon>
        <taxon>Prunus</taxon>
    </lineage>
</organism>
<gene>
    <name evidence="1" type="ORF">Pyn_13219</name>
</gene>
<protein>
    <submittedName>
        <fullName evidence="1">Uncharacterized protein</fullName>
    </submittedName>
</protein>
<dbReference type="EMBL" id="PJQY01001579">
    <property type="protein sequence ID" value="PQQ01332.1"/>
    <property type="molecule type" value="Genomic_DNA"/>
</dbReference>